<dbReference type="Gene3D" id="2.70.70.10">
    <property type="entry name" value="Glucose Permease (Domain IIA)"/>
    <property type="match status" value="1"/>
</dbReference>
<evidence type="ECO:0000259" key="1">
    <source>
        <dbReference type="Pfam" id="PF01551"/>
    </source>
</evidence>
<dbReference type="Pfam" id="PF01551">
    <property type="entry name" value="Peptidase_M23"/>
    <property type="match status" value="1"/>
</dbReference>
<name>A0A2X0K0S1_9ACTN</name>
<dbReference type="Proteomes" id="UP000248889">
    <property type="component" value="Unassembled WGS sequence"/>
</dbReference>
<sequence length="237" mass="24093">GVTRLAGSLGASWSGWGAAIGLGVGALLPAALAPGATPPAGVKPVRLAQDAVAVRGAGLGGVAVGRGRLRLASWPLEGGYATAAAIAPPRPSPPVDPGPCGEAGWFSPAPGAAISQVFGVPDPEYAAGYHTGVDFAVFAGTPLLAIADAVVEVAGWGGAYGNWIVLRLPDDHYALYAHMSRLDVHTGDHVPAGSRLGLSGESGNARGPHLHFEIRTENHYGAVIDPLPYLRAHQCRM</sequence>
<dbReference type="InterPro" id="IPR050570">
    <property type="entry name" value="Cell_wall_metabolism_enzyme"/>
</dbReference>
<dbReference type="InterPro" id="IPR016047">
    <property type="entry name" value="M23ase_b-sheet_dom"/>
</dbReference>
<gene>
    <name evidence="2" type="ORF">DN069_25130</name>
</gene>
<organism evidence="2 3">
    <name type="scientific">Streptacidiphilus pinicola</name>
    <dbReference type="NCBI Taxonomy" id="2219663"/>
    <lineage>
        <taxon>Bacteria</taxon>
        <taxon>Bacillati</taxon>
        <taxon>Actinomycetota</taxon>
        <taxon>Actinomycetes</taxon>
        <taxon>Kitasatosporales</taxon>
        <taxon>Streptomycetaceae</taxon>
        <taxon>Streptacidiphilus</taxon>
    </lineage>
</organism>
<accession>A0A2X0K0S1</accession>
<comment type="caution">
    <text evidence="2">The sequence shown here is derived from an EMBL/GenBank/DDBJ whole genome shotgun (WGS) entry which is preliminary data.</text>
</comment>
<dbReference type="GO" id="GO:0004222">
    <property type="term" value="F:metalloendopeptidase activity"/>
    <property type="evidence" value="ECO:0007669"/>
    <property type="project" value="TreeGrafter"/>
</dbReference>
<feature type="non-terminal residue" evidence="2">
    <location>
        <position position="1"/>
    </location>
</feature>
<dbReference type="RefSeq" id="WP_133260036.1">
    <property type="nucleotide sequence ID" value="NZ_QKYN01000100.1"/>
</dbReference>
<evidence type="ECO:0000313" key="3">
    <source>
        <dbReference type="Proteomes" id="UP000248889"/>
    </source>
</evidence>
<protein>
    <recommendedName>
        <fullName evidence="1">M23ase beta-sheet core domain-containing protein</fullName>
    </recommendedName>
</protein>
<feature type="domain" description="M23ase beta-sheet core" evidence="1">
    <location>
        <begin position="129"/>
        <end position="219"/>
    </location>
</feature>
<dbReference type="EMBL" id="QKYN01000100">
    <property type="protein sequence ID" value="RAG82855.1"/>
    <property type="molecule type" value="Genomic_DNA"/>
</dbReference>
<keyword evidence="3" id="KW-1185">Reference proteome</keyword>
<dbReference type="SUPFAM" id="SSF51261">
    <property type="entry name" value="Duplicated hybrid motif"/>
    <property type="match status" value="1"/>
</dbReference>
<proteinExistence type="predicted"/>
<dbReference type="InterPro" id="IPR011055">
    <property type="entry name" value="Dup_hybrid_motif"/>
</dbReference>
<reference evidence="2 3" key="1">
    <citation type="submission" date="2018-06" db="EMBL/GenBank/DDBJ databases">
        <title>Streptacidiphilus pinicola sp. nov., isolated from pine grove soil.</title>
        <authorList>
            <person name="Roh S.G."/>
            <person name="Park S."/>
            <person name="Kim M.-K."/>
            <person name="Yun B.-R."/>
            <person name="Park J."/>
            <person name="Kim M.J."/>
            <person name="Kim Y.S."/>
            <person name="Kim S.B."/>
        </authorList>
    </citation>
    <scope>NUCLEOTIDE SEQUENCE [LARGE SCALE GENOMIC DNA]</scope>
    <source>
        <strain evidence="2 3">MMS16-CNU450</strain>
    </source>
</reference>
<dbReference type="AlphaFoldDB" id="A0A2X0K0S1"/>
<dbReference type="CDD" id="cd12797">
    <property type="entry name" value="M23_peptidase"/>
    <property type="match status" value="1"/>
</dbReference>
<dbReference type="PANTHER" id="PTHR21666">
    <property type="entry name" value="PEPTIDASE-RELATED"/>
    <property type="match status" value="1"/>
</dbReference>
<evidence type="ECO:0000313" key="2">
    <source>
        <dbReference type="EMBL" id="RAG82855.1"/>
    </source>
</evidence>
<dbReference type="PANTHER" id="PTHR21666:SF270">
    <property type="entry name" value="MUREIN HYDROLASE ACTIVATOR ENVC"/>
    <property type="match status" value="1"/>
</dbReference>
<dbReference type="OrthoDB" id="5244067at2"/>